<name>A0A397Q5C2_9HYPH</name>
<dbReference type="AlphaFoldDB" id="A0A397Q5C2"/>
<feature type="chain" id="PRO_5017476114" evidence="1">
    <location>
        <begin position="30"/>
        <end position="174"/>
    </location>
</feature>
<dbReference type="OrthoDB" id="8137995at2"/>
<dbReference type="Proteomes" id="UP000266273">
    <property type="component" value="Unassembled WGS sequence"/>
</dbReference>
<protein>
    <submittedName>
        <fullName evidence="2">Uncharacterized protein</fullName>
    </submittedName>
</protein>
<comment type="caution">
    <text evidence="2">The sequence shown here is derived from an EMBL/GenBank/DDBJ whole genome shotgun (WGS) entry which is preliminary data.</text>
</comment>
<feature type="signal peptide" evidence="1">
    <location>
        <begin position="1"/>
        <end position="29"/>
    </location>
</feature>
<evidence type="ECO:0000313" key="2">
    <source>
        <dbReference type="EMBL" id="RIA55629.1"/>
    </source>
</evidence>
<proteinExistence type="predicted"/>
<organism evidence="2 3">
    <name type="scientific">Dichotomicrobium thermohalophilum</name>
    <dbReference type="NCBI Taxonomy" id="933063"/>
    <lineage>
        <taxon>Bacteria</taxon>
        <taxon>Pseudomonadati</taxon>
        <taxon>Pseudomonadota</taxon>
        <taxon>Alphaproteobacteria</taxon>
        <taxon>Hyphomicrobiales</taxon>
        <taxon>Hyphomicrobiaceae</taxon>
        <taxon>Dichotomicrobium</taxon>
    </lineage>
</organism>
<keyword evidence="3" id="KW-1185">Reference proteome</keyword>
<reference evidence="2 3" key="1">
    <citation type="submission" date="2018-08" db="EMBL/GenBank/DDBJ databases">
        <title>Genomic Encyclopedia of Archaeal and Bacterial Type Strains, Phase II (KMG-II): from individual species to whole genera.</title>
        <authorList>
            <person name="Goeker M."/>
        </authorList>
    </citation>
    <scope>NUCLEOTIDE SEQUENCE [LARGE SCALE GENOMIC DNA]</scope>
    <source>
        <strain evidence="2 3">DSM 5002</strain>
    </source>
</reference>
<sequence length="174" mass="18746">MMTWFRSSALGVFVAAVSVVFVGVPAAQAACTSEGAQLIDRLDGQWRGTGTVTPIGGQPERILCRISYAKTRGGQGLRQVINCAGTDYRIQASANVRCNGNTISGLWTENIANNTGRINGRLEGQRLRASFKGPNFEGRLSVNFASRGRHTVTISQFDPAKGRHVPVAQISLRK</sequence>
<dbReference type="EMBL" id="QXDF01000001">
    <property type="protein sequence ID" value="RIA55629.1"/>
    <property type="molecule type" value="Genomic_DNA"/>
</dbReference>
<evidence type="ECO:0000313" key="3">
    <source>
        <dbReference type="Proteomes" id="UP000266273"/>
    </source>
</evidence>
<keyword evidence="1" id="KW-0732">Signal</keyword>
<dbReference type="RefSeq" id="WP_119060508.1">
    <property type="nucleotide sequence ID" value="NZ_QXDF01000001.1"/>
</dbReference>
<gene>
    <name evidence="2" type="ORF">BXY53_0699</name>
</gene>
<accession>A0A397Q5C2</accession>
<evidence type="ECO:0000256" key="1">
    <source>
        <dbReference type="SAM" id="SignalP"/>
    </source>
</evidence>